<dbReference type="PRINTS" id="PR00633">
    <property type="entry name" value="RCCNDNSATION"/>
</dbReference>
<proteinExistence type="predicted"/>
<keyword evidence="1" id="KW-0677">Repeat</keyword>
<dbReference type="InterPro" id="IPR051210">
    <property type="entry name" value="Ub_ligase/GEF_domain"/>
</dbReference>
<evidence type="ECO:0000313" key="4">
    <source>
        <dbReference type="EMBL" id="JAP61570.1"/>
    </source>
</evidence>
<gene>
    <name evidence="4" type="ORF">TR165781</name>
</gene>
<feature type="repeat" description="RCC1" evidence="2">
    <location>
        <begin position="346"/>
        <end position="421"/>
    </location>
</feature>
<dbReference type="InterPro" id="IPR009091">
    <property type="entry name" value="RCC1/BLIP-II"/>
</dbReference>
<feature type="repeat" description="RCC1" evidence="2">
    <location>
        <begin position="262"/>
        <end position="345"/>
    </location>
</feature>
<organism evidence="4">
    <name type="scientific">Schistocephalus solidus</name>
    <name type="common">Tapeworm</name>
    <dbReference type="NCBI Taxonomy" id="70667"/>
    <lineage>
        <taxon>Eukaryota</taxon>
        <taxon>Metazoa</taxon>
        <taxon>Spiralia</taxon>
        <taxon>Lophotrochozoa</taxon>
        <taxon>Platyhelminthes</taxon>
        <taxon>Cestoda</taxon>
        <taxon>Eucestoda</taxon>
        <taxon>Diphyllobothriidea</taxon>
        <taxon>Diphyllobothriidae</taxon>
        <taxon>Schistocephalus</taxon>
    </lineage>
</organism>
<dbReference type="InterPro" id="IPR058923">
    <property type="entry name" value="RCC1-like_dom"/>
</dbReference>
<name>A0A0V0J7D2_SCHSO</name>
<dbReference type="AlphaFoldDB" id="A0A0V0J7D2"/>
<dbReference type="EMBL" id="GEEE01001655">
    <property type="protein sequence ID" value="JAP61570.1"/>
    <property type="molecule type" value="Transcribed_RNA"/>
</dbReference>
<dbReference type="Pfam" id="PF25390">
    <property type="entry name" value="WD40_RLD"/>
    <property type="match status" value="1"/>
</dbReference>
<accession>A0A0V0J7D2</accession>
<dbReference type="InterPro" id="IPR000408">
    <property type="entry name" value="Reg_chr_condens"/>
</dbReference>
<dbReference type="Gene3D" id="2.130.10.30">
    <property type="entry name" value="Regulator of chromosome condensation 1/beta-lactamase-inhibitor protein II"/>
    <property type="match status" value="2"/>
</dbReference>
<evidence type="ECO:0000256" key="1">
    <source>
        <dbReference type="ARBA" id="ARBA00022737"/>
    </source>
</evidence>
<dbReference type="PANTHER" id="PTHR22870">
    <property type="entry name" value="REGULATOR OF CHROMOSOME CONDENSATION"/>
    <property type="match status" value="1"/>
</dbReference>
<dbReference type="SUPFAM" id="SSF50985">
    <property type="entry name" value="RCC1/BLIP-II"/>
    <property type="match status" value="1"/>
</dbReference>
<dbReference type="PROSITE" id="PS50012">
    <property type="entry name" value="RCC1_3"/>
    <property type="match status" value="3"/>
</dbReference>
<feature type="domain" description="RCC1-like" evidence="3">
    <location>
        <begin position="1"/>
        <end position="366"/>
    </location>
</feature>
<protein>
    <recommendedName>
        <fullName evidence="3">RCC1-like domain-containing protein</fullName>
    </recommendedName>
</protein>
<sequence length="421" mass="45703">MFAWGANSHGQLGIGTFEDKHTPTKVALDANPQLISGGGAHSLLVCESDTVYTAGRITETKFEGSSTFRSQLFNTEELDGPVKQVSSGWDFSLLLTASGHVLCCGRNTPGFRCSASLDSETPKWFNGLTRLPLKSVRAVSAGLRHAVTVSDSGVVQNWTRRPDYQRFHGTDHIVNLSAVREDAGLVLGCSTGAYHSVVWTDSGHVAVWGDLRFGLGGPLSAPKTDANSAPEVHWIPNRFFGNERVLSVMSGWSHILALTELGNLYTWGRADFGQLGRTLTEASAPSTPSPSGDKPTVWPIKGKTFDPVPGRVIFGCTSEPQSPTEEVHITRVVAGSEHCLALDERQRLWSWGWNEHGMCGIGQVSEADNQTSDFSIRPLDPSDSDWCLKRPFLVRFPDPKPFPRILNIGSGYGHSFAVVGT</sequence>
<evidence type="ECO:0000259" key="3">
    <source>
        <dbReference type="Pfam" id="PF25390"/>
    </source>
</evidence>
<feature type="repeat" description="RCC1" evidence="2">
    <location>
        <begin position="1"/>
        <end position="48"/>
    </location>
</feature>
<reference evidence="4" key="1">
    <citation type="submission" date="2016-01" db="EMBL/GenBank/DDBJ databases">
        <title>Reference transcriptome for the parasite Schistocephalus solidus: insights into the molecular evolution of parasitism.</title>
        <authorList>
            <person name="Hebert F.O."/>
            <person name="Grambauer S."/>
            <person name="Barber I."/>
            <person name="Landry C.R."/>
            <person name="Aubin-Horth N."/>
        </authorList>
    </citation>
    <scope>NUCLEOTIDE SEQUENCE</scope>
</reference>
<dbReference type="PANTHER" id="PTHR22870:SF466">
    <property type="entry name" value="ANKYRIN REPEAT-CONTAINING PROTEIN"/>
    <property type="match status" value="1"/>
</dbReference>
<evidence type="ECO:0000256" key="2">
    <source>
        <dbReference type="PROSITE-ProRule" id="PRU00235"/>
    </source>
</evidence>